<evidence type="ECO:0000313" key="2">
    <source>
        <dbReference type="Proteomes" id="UP000033636"/>
    </source>
</evidence>
<comment type="caution">
    <text evidence="1">The sequence shown here is derived from an EMBL/GenBank/DDBJ whole genome shotgun (WGS) entry which is preliminary data.</text>
</comment>
<dbReference type="Proteomes" id="UP000033636">
    <property type="component" value="Unassembled WGS sequence"/>
</dbReference>
<organism evidence="1 2">
    <name type="scientific">Thermoproteus sp. AZ2</name>
    <dbReference type="NCBI Taxonomy" id="1609232"/>
    <lineage>
        <taxon>Archaea</taxon>
        <taxon>Thermoproteota</taxon>
        <taxon>Thermoprotei</taxon>
        <taxon>Thermoproteales</taxon>
        <taxon>Thermoproteaceae</taxon>
        <taxon>Thermoproteus</taxon>
    </lineage>
</organism>
<proteinExistence type="predicted"/>
<evidence type="ECO:0000313" key="1">
    <source>
        <dbReference type="EMBL" id="MFB6489922.1"/>
    </source>
</evidence>
<gene>
    <name evidence="1" type="ORF">TU35_001530</name>
</gene>
<name>A0ACC6UZ35_9CREN</name>
<accession>A0ACC6UZ35</accession>
<protein>
    <submittedName>
        <fullName evidence="1">Lysostaphin resistance A-like protein</fullName>
    </submittedName>
</protein>
<reference evidence="1" key="1">
    <citation type="submission" date="2024-07" db="EMBL/GenBank/DDBJ databases">
        <title>Metagenome and Metagenome-Assembled Genomes of Archaea from a hot spring from the geothermal field of Los Azufres, Mexico.</title>
        <authorList>
            <person name="Marin-Paredes R."/>
            <person name="Martinez-Romero E."/>
            <person name="Servin-Garciduenas L.E."/>
        </authorList>
    </citation>
    <scope>NUCLEOTIDE SEQUENCE</scope>
</reference>
<sequence length="161" mass="17105">MRRELGAAALAASLAAFLIPNELAAHLVALALSAPFLPRLKWIERRPLYLLAGLAVYAAAFALDYFTVPPERVSDLALALAIAPVVEEVVFRGLFFDVLPAWLAAPLSAIAFAALHPYPLVALAYAIALTLVYWGSGLTGSIALHAANNLAWALLYGAVKL</sequence>
<dbReference type="EMBL" id="JZWT02000003">
    <property type="protein sequence ID" value="MFB6489922.1"/>
    <property type="molecule type" value="Genomic_DNA"/>
</dbReference>